<keyword evidence="2" id="KW-1133">Transmembrane helix</keyword>
<accession>A0A7J7H8B1</accession>
<feature type="transmembrane region" description="Helical" evidence="2">
    <location>
        <begin position="20"/>
        <end position="40"/>
    </location>
</feature>
<dbReference type="AlphaFoldDB" id="A0A7J7H8B1"/>
<proteinExistence type="inferred from homology"/>
<dbReference type="GO" id="GO:0045048">
    <property type="term" value="P:protein insertion into ER membrane"/>
    <property type="evidence" value="ECO:0007669"/>
    <property type="project" value="InterPro"/>
</dbReference>
<reference evidence="3 4" key="2">
    <citation type="submission" date="2020-07" db="EMBL/GenBank/DDBJ databases">
        <title>Genome assembly of wild tea tree DASZ reveals pedigree and selection history of tea varieties.</title>
        <authorList>
            <person name="Zhang W."/>
        </authorList>
    </citation>
    <scope>NUCLEOTIDE SEQUENCE [LARGE SCALE GENOMIC DNA]</scope>
    <source>
        <strain evidence="4">cv. G240</strain>
        <tissue evidence="3">Leaf</tissue>
    </source>
</reference>
<evidence type="ECO:0000313" key="3">
    <source>
        <dbReference type="EMBL" id="KAF5947988.1"/>
    </source>
</evidence>
<dbReference type="Pfam" id="PF04190">
    <property type="entry name" value="GET4"/>
    <property type="match status" value="1"/>
</dbReference>
<evidence type="ECO:0000313" key="4">
    <source>
        <dbReference type="Proteomes" id="UP000593564"/>
    </source>
</evidence>
<protein>
    <submittedName>
        <fullName evidence="3">Uncharacterized protein</fullName>
    </submittedName>
</protein>
<dbReference type="Proteomes" id="UP000593564">
    <property type="component" value="Unassembled WGS sequence"/>
</dbReference>
<comment type="similarity">
    <text evidence="1">Belongs to the GET4 family.</text>
</comment>
<dbReference type="PANTHER" id="PTHR12875:SF0">
    <property type="entry name" value="GOLGI TO ER TRAFFIC PROTEIN 4 HOMOLOG"/>
    <property type="match status" value="1"/>
</dbReference>
<evidence type="ECO:0000256" key="2">
    <source>
        <dbReference type="SAM" id="Phobius"/>
    </source>
</evidence>
<name>A0A7J7H8B1_CAMSI</name>
<keyword evidence="2" id="KW-0472">Membrane</keyword>
<keyword evidence="2" id="KW-0812">Transmembrane</keyword>
<keyword evidence="4" id="KW-1185">Reference proteome</keyword>
<dbReference type="InterPro" id="IPR007317">
    <property type="entry name" value="GET4"/>
</dbReference>
<reference evidence="4" key="1">
    <citation type="journal article" date="2020" name="Nat. Commun.">
        <title>Genome assembly of wild tea tree DASZ reveals pedigree and selection history of tea varieties.</title>
        <authorList>
            <person name="Zhang W."/>
            <person name="Zhang Y."/>
            <person name="Qiu H."/>
            <person name="Guo Y."/>
            <person name="Wan H."/>
            <person name="Zhang X."/>
            <person name="Scossa F."/>
            <person name="Alseekh S."/>
            <person name="Zhang Q."/>
            <person name="Wang P."/>
            <person name="Xu L."/>
            <person name="Schmidt M.H."/>
            <person name="Jia X."/>
            <person name="Li D."/>
            <person name="Zhu A."/>
            <person name="Guo F."/>
            <person name="Chen W."/>
            <person name="Ni D."/>
            <person name="Usadel B."/>
            <person name="Fernie A.R."/>
            <person name="Wen W."/>
        </authorList>
    </citation>
    <scope>NUCLEOTIDE SEQUENCE [LARGE SCALE GENOMIC DNA]</scope>
    <source>
        <strain evidence="4">cv. G240</strain>
    </source>
</reference>
<comment type="caution">
    <text evidence="3">The sequence shown here is derived from an EMBL/GenBank/DDBJ whole genome shotgun (WGS) entry which is preliminary data.</text>
</comment>
<dbReference type="GO" id="GO:0005829">
    <property type="term" value="C:cytosol"/>
    <property type="evidence" value="ECO:0007669"/>
    <property type="project" value="TreeGrafter"/>
</dbReference>
<sequence>MSRTAATPRPFWMLVWIRAYVGFTFVFTSAMPCFACRQILKIMLLDLLQRDALPLFNMLRKTYKSSIDRELVLNELLDGIAEKFYGVRRRNPLQGIFGDFFKMMGGDGM</sequence>
<dbReference type="PANTHER" id="PTHR12875">
    <property type="entry name" value="GOLGI TO ER TRAFFIC PROTEIN 4 HOMOLOG"/>
    <property type="match status" value="1"/>
</dbReference>
<evidence type="ECO:0000256" key="1">
    <source>
        <dbReference type="ARBA" id="ARBA00005351"/>
    </source>
</evidence>
<dbReference type="EMBL" id="JACBKZ010000006">
    <property type="protein sequence ID" value="KAF5947988.1"/>
    <property type="molecule type" value="Genomic_DNA"/>
</dbReference>
<dbReference type="Gene3D" id="1.25.40.10">
    <property type="entry name" value="Tetratricopeptide repeat domain"/>
    <property type="match status" value="1"/>
</dbReference>
<dbReference type="InterPro" id="IPR011990">
    <property type="entry name" value="TPR-like_helical_dom_sf"/>
</dbReference>
<organism evidence="3 4">
    <name type="scientific">Camellia sinensis</name>
    <name type="common">Tea plant</name>
    <name type="synonym">Thea sinensis</name>
    <dbReference type="NCBI Taxonomy" id="4442"/>
    <lineage>
        <taxon>Eukaryota</taxon>
        <taxon>Viridiplantae</taxon>
        <taxon>Streptophyta</taxon>
        <taxon>Embryophyta</taxon>
        <taxon>Tracheophyta</taxon>
        <taxon>Spermatophyta</taxon>
        <taxon>Magnoliopsida</taxon>
        <taxon>eudicotyledons</taxon>
        <taxon>Gunneridae</taxon>
        <taxon>Pentapetalae</taxon>
        <taxon>asterids</taxon>
        <taxon>Ericales</taxon>
        <taxon>Theaceae</taxon>
        <taxon>Camellia</taxon>
    </lineage>
</organism>
<gene>
    <name evidence="3" type="ORF">HYC85_013945</name>
</gene>